<dbReference type="AlphaFoldDB" id="A0A0F9T3C2"/>
<sequence length="135" mass="14619">MNQATQSAAEHTEDDVTKAAIAAIIAQQNDAFRTSVTASVKPPGAPPGKLVMTAGIAAQSDEFRAALIGALIAFDAFDVDSDPYGLHEMGVLEIEGERVWFKFYLFDENFEYGSEAPADPARTCRVLTLLFPSEY</sequence>
<evidence type="ECO:0008006" key="2">
    <source>
        <dbReference type="Google" id="ProtNLM"/>
    </source>
</evidence>
<proteinExistence type="predicted"/>
<protein>
    <recommendedName>
        <fullName evidence="2">DUF3768 domain-containing protein</fullName>
    </recommendedName>
</protein>
<dbReference type="EMBL" id="LAZR01000304">
    <property type="protein sequence ID" value="KKN75760.1"/>
    <property type="molecule type" value="Genomic_DNA"/>
</dbReference>
<dbReference type="Pfam" id="PF12599">
    <property type="entry name" value="DUF3768"/>
    <property type="match status" value="1"/>
</dbReference>
<comment type="caution">
    <text evidence="1">The sequence shown here is derived from an EMBL/GenBank/DDBJ whole genome shotgun (WGS) entry which is preliminary data.</text>
</comment>
<reference evidence="1" key="1">
    <citation type="journal article" date="2015" name="Nature">
        <title>Complex archaea that bridge the gap between prokaryotes and eukaryotes.</title>
        <authorList>
            <person name="Spang A."/>
            <person name="Saw J.H."/>
            <person name="Jorgensen S.L."/>
            <person name="Zaremba-Niedzwiedzka K."/>
            <person name="Martijn J."/>
            <person name="Lind A.E."/>
            <person name="van Eijk R."/>
            <person name="Schleper C."/>
            <person name="Guy L."/>
            <person name="Ettema T.J."/>
        </authorList>
    </citation>
    <scope>NUCLEOTIDE SEQUENCE</scope>
</reference>
<evidence type="ECO:0000313" key="1">
    <source>
        <dbReference type="EMBL" id="KKN75760.1"/>
    </source>
</evidence>
<gene>
    <name evidence="1" type="ORF">LCGC14_0377580</name>
</gene>
<dbReference type="InterPro" id="IPR022243">
    <property type="entry name" value="DUF3768"/>
</dbReference>
<organism evidence="1">
    <name type="scientific">marine sediment metagenome</name>
    <dbReference type="NCBI Taxonomy" id="412755"/>
    <lineage>
        <taxon>unclassified sequences</taxon>
        <taxon>metagenomes</taxon>
        <taxon>ecological metagenomes</taxon>
    </lineage>
</organism>
<name>A0A0F9T3C2_9ZZZZ</name>
<accession>A0A0F9T3C2</accession>